<dbReference type="CDD" id="cd10845">
    <property type="entry name" value="DSRM_RNAse_III_family"/>
    <property type="match status" value="1"/>
</dbReference>
<feature type="binding site" evidence="15">
    <location>
        <position position="132"/>
    </location>
    <ligand>
        <name>Mg(2+)</name>
        <dbReference type="ChEBI" id="CHEBI:18420"/>
    </ligand>
</feature>
<evidence type="ECO:0000313" key="19">
    <source>
        <dbReference type="EMBL" id="QNI32470.1"/>
    </source>
</evidence>
<evidence type="ECO:0000256" key="3">
    <source>
        <dbReference type="ARBA" id="ARBA00010183"/>
    </source>
</evidence>
<feature type="active site" evidence="15">
    <location>
        <position position="60"/>
    </location>
</feature>
<dbReference type="Pfam" id="PF00035">
    <property type="entry name" value="dsrm"/>
    <property type="match status" value="1"/>
</dbReference>
<dbReference type="InterPro" id="IPR000999">
    <property type="entry name" value="RNase_III_dom"/>
</dbReference>
<evidence type="ECO:0000256" key="10">
    <source>
        <dbReference type="ARBA" id="ARBA00022723"/>
    </source>
</evidence>
<dbReference type="SUPFAM" id="SSF69065">
    <property type="entry name" value="RNase III domain-like"/>
    <property type="match status" value="1"/>
</dbReference>
<keyword evidence="7 15" id="KW-0507">mRNA processing</keyword>
<dbReference type="SMART" id="SM00535">
    <property type="entry name" value="RIBOc"/>
    <property type="match status" value="1"/>
</dbReference>
<keyword evidence="13 15" id="KW-0460">Magnesium</keyword>
<protein>
    <recommendedName>
        <fullName evidence="15">Ribonuclease 3</fullName>
        <ecNumber evidence="15">3.1.26.3</ecNumber>
    </recommendedName>
    <alternativeName>
        <fullName evidence="15">Ribonuclease III</fullName>
        <shortName evidence="15">RNase III</shortName>
    </alternativeName>
</protein>
<keyword evidence="20" id="KW-1185">Reference proteome</keyword>
<comment type="cofactor">
    <cofactor evidence="15">
        <name>Mg(2+)</name>
        <dbReference type="ChEBI" id="CHEBI:18420"/>
    </cofactor>
</comment>
<dbReference type="Pfam" id="PF14622">
    <property type="entry name" value="Ribonucleas_3_3"/>
    <property type="match status" value="1"/>
</dbReference>
<keyword evidence="10 15" id="KW-0479">Metal-binding</keyword>
<dbReference type="GO" id="GO:0006364">
    <property type="term" value="P:rRNA processing"/>
    <property type="evidence" value="ECO:0007669"/>
    <property type="project" value="UniProtKB-UniRule"/>
</dbReference>
<dbReference type="HAMAP" id="MF_00104">
    <property type="entry name" value="RNase_III"/>
    <property type="match status" value="1"/>
</dbReference>
<dbReference type="Proteomes" id="UP000515312">
    <property type="component" value="Chromosome"/>
</dbReference>
<evidence type="ECO:0000256" key="9">
    <source>
        <dbReference type="ARBA" id="ARBA00022722"/>
    </source>
</evidence>
<comment type="similarity">
    <text evidence="3">Belongs to the ribonuclease III family.</text>
</comment>
<evidence type="ECO:0000256" key="1">
    <source>
        <dbReference type="ARBA" id="ARBA00000109"/>
    </source>
</evidence>
<feature type="binding site" evidence="15">
    <location>
        <position position="56"/>
    </location>
    <ligand>
        <name>Mg(2+)</name>
        <dbReference type="ChEBI" id="CHEBI:18420"/>
    </ligand>
</feature>
<evidence type="ECO:0000259" key="17">
    <source>
        <dbReference type="PROSITE" id="PS50137"/>
    </source>
</evidence>
<feature type="binding site" evidence="15">
    <location>
        <position position="129"/>
    </location>
    <ligand>
        <name>Mg(2+)</name>
        <dbReference type="ChEBI" id="CHEBI:18420"/>
    </ligand>
</feature>
<feature type="compositionally biased region" description="Basic and acidic residues" evidence="16">
    <location>
        <begin position="256"/>
        <end position="266"/>
    </location>
</feature>
<dbReference type="KEGG" id="adin:H7849_00080"/>
<evidence type="ECO:0000256" key="14">
    <source>
        <dbReference type="ARBA" id="ARBA00022884"/>
    </source>
</evidence>
<dbReference type="GO" id="GO:0008033">
    <property type="term" value="P:tRNA processing"/>
    <property type="evidence" value="ECO:0007669"/>
    <property type="project" value="UniProtKB-KW"/>
</dbReference>
<evidence type="ECO:0000256" key="16">
    <source>
        <dbReference type="SAM" id="MobiDB-lite"/>
    </source>
</evidence>
<accession>A0A7G8BIV0</accession>
<comment type="catalytic activity">
    <reaction evidence="1 15">
        <text>Endonucleolytic cleavage to 5'-phosphomonoester.</text>
        <dbReference type="EC" id="3.1.26.3"/>
    </reaction>
</comment>
<keyword evidence="12 15" id="KW-0378">Hydrolase</keyword>
<dbReference type="GO" id="GO:0003725">
    <property type="term" value="F:double-stranded RNA binding"/>
    <property type="evidence" value="ECO:0007669"/>
    <property type="project" value="TreeGrafter"/>
</dbReference>
<dbReference type="SUPFAM" id="SSF54768">
    <property type="entry name" value="dsRNA-binding domain-like"/>
    <property type="match status" value="1"/>
</dbReference>
<comment type="function">
    <text evidence="15">Digests double-stranded RNA. Involved in the processing of primary rRNA transcript to yield the immediate precursors to the large and small rRNAs (23S and 16S). Processes some mRNAs, and tRNAs when they are encoded in the rRNA operon. Processes pre-crRNA and tracrRNA of type II CRISPR loci if present in the organism.</text>
</comment>
<dbReference type="EMBL" id="CP060394">
    <property type="protein sequence ID" value="QNI32470.1"/>
    <property type="molecule type" value="Genomic_DNA"/>
</dbReference>
<dbReference type="CDD" id="cd00593">
    <property type="entry name" value="RIBOc"/>
    <property type="match status" value="1"/>
</dbReference>
<evidence type="ECO:0000256" key="15">
    <source>
        <dbReference type="HAMAP-Rule" id="MF_00104"/>
    </source>
</evidence>
<feature type="compositionally biased region" description="Basic and acidic residues" evidence="16">
    <location>
        <begin position="233"/>
        <end position="248"/>
    </location>
</feature>
<dbReference type="InterPro" id="IPR011907">
    <property type="entry name" value="RNase_III"/>
</dbReference>
<dbReference type="InterPro" id="IPR036389">
    <property type="entry name" value="RNase_III_sf"/>
</dbReference>
<comment type="subcellular location">
    <subcellularLocation>
        <location evidence="2 15">Cytoplasm</location>
    </subcellularLocation>
</comment>
<evidence type="ECO:0000259" key="18">
    <source>
        <dbReference type="PROSITE" id="PS50142"/>
    </source>
</evidence>
<proteinExistence type="inferred from homology"/>
<evidence type="ECO:0000313" key="20">
    <source>
        <dbReference type="Proteomes" id="UP000515312"/>
    </source>
</evidence>
<evidence type="ECO:0000256" key="4">
    <source>
        <dbReference type="ARBA" id="ARBA00011738"/>
    </source>
</evidence>
<keyword evidence="9 15" id="KW-0540">Nuclease</keyword>
<organism evidence="19 20">
    <name type="scientific">Alloacidobacterium dinghuense</name>
    <dbReference type="NCBI Taxonomy" id="2763107"/>
    <lineage>
        <taxon>Bacteria</taxon>
        <taxon>Pseudomonadati</taxon>
        <taxon>Acidobacteriota</taxon>
        <taxon>Terriglobia</taxon>
        <taxon>Terriglobales</taxon>
        <taxon>Acidobacteriaceae</taxon>
        <taxon>Alloacidobacterium</taxon>
    </lineage>
</organism>
<dbReference type="NCBIfam" id="TIGR02191">
    <property type="entry name" value="RNaseIII"/>
    <property type="match status" value="1"/>
</dbReference>
<reference evidence="19 20" key="1">
    <citation type="submission" date="2020-08" db="EMBL/GenBank/DDBJ databases">
        <title>Edaphobacter telluris sp. nov. and Acidobacterium dinghuensis sp. nov., two acidobacteria isolated from forest soil.</title>
        <authorList>
            <person name="Fu J."/>
            <person name="Qiu L."/>
        </authorList>
    </citation>
    <scope>NUCLEOTIDE SEQUENCE [LARGE SCALE GENOMIC DNA]</scope>
    <source>
        <strain evidence="19">4Y35</strain>
    </source>
</reference>
<dbReference type="FunFam" id="1.10.1520.10:FF:000001">
    <property type="entry name" value="Ribonuclease 3"/>
    <property type="match status" value="1"/>
</dbReference>
<evidence type="ECO:0000256" key="5">
    <source>
        <dbReference type="ARBA" id="ARBA00022490"/>
    </source>
</evidence>
<evidence type="ECO:0000256" key="11">
    <source>
        <dbReference type="ARBA" id="ARBA00022759"/>
    </source>
</evidence>
<keyword evidence="15" id="KW-0699">rRNA-binding</keyword>
<dbReference type="Gene3D" id="1.10.1520.10">
    <property type="entry name" value="Ribonuclease III domain"/>
    <property type="match status" value="1"/>
</dbReference>
<dbReference type="PROSITE" id="PS00517">
    <property type="entry name" value="RNASE_3_1"/>
    <property type="match status" value="1"/>
</dbReference>
<feature type="domain" description="RNase III" evidence="18">
    <location>
        <begin position="6"/>
        <end position="143"/>
    </location>
</feature>
<evidence type="ECO:0000256" key="2">
    <source>
        <dbReference type="ARBA" id="ARBA00004496"/>
    </source>
</evidence>
<name>A0A7G8BIV0_9BACT</name>
<dbReference type="GO" id="GO:0019843">
    <property type="term" value="F:rRNA binding"/>
    <property type="evidence" value="ECO:0007669"/>
    <property type="project" value="UniProtKB-KW"/>
</dbReference>
<keyword evidence="5 15" id="KW-0963">Cytoplasm</keyword>
<dbReference type="GO" id="GO:0042802">
    <property type="term" value="F:identical protein binding"/>
    <property type="evidence" value="ECO:0007669"/>
    <property type="project" value="UniProtKB-ARBA"/>
</dbReference>
<keyword evidence="11 15" id="KW-0255">Endonuclease</keyword>
<dbReference type="RefSeq" id="WP_186743424.1">
    <property type="nucleotide sequence ID" value="NZ_CP060394.1"/>
</dbReference>
<evidence type="ECO:0000256" key="6">
    <source>
        <dbReference type="ARBA" id="ARBA00022552"/>
    </source>
</evidence>
<dbReference type="GO" id="GO:0006397">
    <property type="term" value="P:mRNA processing"/>
    <property type="evidence" value="ECO:0007669"/>
    <property type="project" value="UniProtKB-UniRule"/>
</dbReference>
<feature type="domain" description="DRBM" evidence="17">
    <location>
        <begin position="175"/>
        <end position="249"/>
    </location>
</feature>
<dbReference type="PROSITE" id="PS50137">
    <property type="entry name" value="DS_RBD"/>
    <property type="match status" value="1"/>
</dbReference>
<comment type="subunit">
    <text evidence="4 15">Homodimer.</text>
</comment>
<evidence type="ECO:0000256" key="12">
    <source>
        <dbReference type="ARBA" id="ARBA00022801"/>
    </source>
</evidence>
<dbReference type="SMART" id="SM00358">
    <property type="entry name" value="DSRM"/>
    <property type="match status" value="1"/>
</dbReference>
<keyword evidence="8 15" id="KW-0819">tRNA processing</keyword>
<dbReference type="AlphaFoldDB" id="A0A7G8BIV0"/>
<sequence>MGQPAFQTLERALGHKFEQEHLLVKALTHSSLAHEFQLSEGGKAGQPPPEDNEQMEFLGDAVIGLLVAESLYRRFPELSEGELTRLRSALVSRKHLGHVAARLKLGRYLRLGKGEERSGGRKKAALLANCMEAVIAALYLDGGLETTRNFVEREIITPSVMELQKELLEGRSIGDHKSALQEYLQAQKGGQPIYVVRGETGPDHRKRFTVEVRLADNGTQGKALARGSGTTKKKAEQEAARRALEKLLDVAASAPPEKEPSEAPGE</sequence>
<evidence type="ECO:0000256" key="8">
    <source>
        <dbReference type="ARBA" id="ARBA00022694"/>
    </source>
</evidence>
<evidence type="ECO:0000256" key="13">
    <source>
        <dbReference type="ARBA" id="ARBA00022842"/>
    </source>
</evidence>
<gene>
    <name evidence="15 19" type="primary">rnc</name>
    <name evidence="19" type="ORF">H7849_00080</name>
</gene>
<dbReference type="Gene3D" id="3.30.160.20">
    <property type="match status" value="1"/>
</dbReference>
<dbReference type="FunFam" id="3.30.160.20:FF:000003">
    <property type="entry name" value="Ribonuclease 3"/>
    <property type="match status" value="1"/>
</dbReference>
<dbReference type="EC" id="3.1.26.3" evidence="15"/>
<feature type="active site" evidence="15">
    <location>
        <position position="132"/>
    </location>
</feature>
<feature type="region of interest" description="Disordered" evidence="16">
    <location>
        <begin position="219"/>
        <end position="266"/>
    </location>
</feature>
<dbReference type="GO" id="GO:0010468">
    <property type="term" value="P:regulation of gene expression"/>
    <property type="evidence" value="ECO:0007669"/>
    <property type="project" value="TreeGrafter"/>
</dbReference>
<keyword evidence="6 15" id="KW-0698">rRNA processing</keyword>
<keyword evidence="14 15" id="KW-0694">RNA-binding</keyword>
<dbReference type="PANTHER" id="PTHR11207:SF0">
    <property type="entry name" value="RIBONUCLEASE 3"/>
    <property type="match status" value="1"/>
</dbReference>
<dbReference type="GO" id="GO:0004525">
    <property type="term" value="F:ribonuclease III activity"/>
    <property type="evidence" value="ECO:0007669"/>
    <property type="project" value="UniProtKB-UniRule"/>
</dbReference>
<dbReference type="GO" id="GO:0046872">
    <property type="term" value="F:metal ion binding"/>
    <property type="evidence" value="ECO:0007669"/>
    <property type="project" value="UniProtKB-KW"/>
</dbReference>
<dbReference type="PANTHER" id="PTHR11207">
    <property type="entry name" value="RIBONUCLEASE III"/>
    <property type="match status" value="1"/>
</dbReference>
<dbReference type="GO" id="GO:0005737">
    <property type="term" value="C:cytoplasm"/>
    <property type="evidence" value="ECO:0007669"/>
    <property type="project" value="UniProtKB-SubCell"/>
</dbReference>
<evidence type="ECO:0000256" key="7">
    <source>
        <dbReference type="ARBA" id="ARBA00022664"/>
    </source>
</evidence>
<dbReference type="InterPro" id="IPR014720">
    <property type="entry name" value="dsRBD_dom"/>
</dbReference>
<dbReference type="PROSITE" id="PS50142">
    <property type="entry name" value="RNASE_3_2"/>
    <property type="match status" value="1"/>
</dbReference>